<dbReference type="AlphaFoldDB" id="A0A2T9YJK6"/>
<feature type="region of interest" description="Disordered" evidence="1">
    <location>
        <begin position="70"/>
        <end position="108"/>
    </location>
</feature>
<dbReference type="EMBL" id="MBFR01000158">
    <property type="protein sequence ID" value="PVU92526.1"/>
    <property type="molecule type" value="Genomic_DNA"/>
</dbReference>
<comment type="caution">
    <text evidence="3">The sequence shown here is derived from an EMBL/GenBank/DDBJ whole genome shotgun (WGS) entry which is preliminary data.</text>
</comment>
<sequence>MKIYIILLVCSSVFSFSVKRLDSISKKDNNLKNDLESKPITAEKNEKNFNEKEIKKLISSKLWKDILKDQSPDAKKKAENNALQRAKEDDNLDSNLNAKEASAHASNRALKLQSKLELISE</sequence>
<reference evidence="3 4" key="1">
    <citation type="journal article" date="2018" name="MBio">
        <title>Comparative Genomics Reveals the Core Gene Toolbox for the Fungus-Insect Symbiosis.</title>
        <authorList>
            <person name="Wang Y."/>
            <person name="Stata M."/>
            <person name="Wang W."/>
            <person name="Stajich J.E."/>
            <person name="White M.M."/>
            <person name="Moncalvo J.M."/>
        </authorList>
    </citation>
    <scope>NUCLEOTIDE SEQUENCE [LARGE SCALE GENOMIC DNA]</scope>
    <source>
        <strain evidence="3 4">SWE-8-4</strain>
    </source>
</reference>
<name>A0A2T9YJK6_9FUNG</name>
<evidence type="ECO:0000313" key="3">
    <source>
        <dbReference type="EMBL" id="PVU92526.1"/>
    </source>
</evidence>
<dbReference type="Proteomes" id="UP000245383">
    <property type="component" value="Unassembled WGS sequence"/>
</dbReference>
<accession>A0A2T9YJK6</accession>
<proteinExistence type="predicted"/>
<evidence type="ECO:0000256" key="2">
    <source>
        <dbReference type="SAM" id="SignalP"/>
    </source>
</evidence>
<gene>
    <name evidence="3" type="ORF">BB561_003767</name>
</gene>
<keyword evidence="2" id="KW-0732">Signal</keyword>
<feature type="signal peptide" evidence="2">
    <location>
        <begin position="1"/>
        <end position="15"/>
    </location>
</feature>
<protein>
    <submittedName>
        <fullName evidence="3">Uncharacterized protein</fullName>
    </submittedName>
</protein>
<feature type="compositionally biased region" description="Basic and acidic residues" evidence="1">
    <location>
        <begin position="70"/>
        <end position="89"/>
    </location>
</feature>
<keyword evidence="4" id="KW-1185">Reference proteome</keyword>
<evidence type="ECO:0000313" key="4">
    <source>
        <dbReference type="Proteomes" id="UP000245383"/>
    </source>
</evidence>
<feature type="chain" id="PRO_5015775462" evidence="2">
    <location>
        <begin position="16"/>
        <end position="121"/>
    </location>
</feature>
<evidence type="ECO:0000256" key="1">
    <source>
        <dbReference type="SAM" id="MobiDB-lite"/>
    </source>
</evidence>
<organism evidence="3 4">
    <name type="scientific">Smittium simulii</name>
    <dbReference type="NCBI Taxonomy" id="133385"/>
    <lineage>
        <taxon>Eukaryota</taxon>
        <taxon>Fungi</taxon>
        <taxon>Fungi incertae sedis</taxon>
        <taxon>Zoopagomycota</taxon>
        <taxon>Kickxellomycotina</taxon>
        <taxon>Harpellomycetes</taxon>
        <taxon>Harpellales</taxon>
        <taxon>Legeriomycetaceae</taxon>
        <taxon>Smittium</taxon>
    </lineage>
</organism>